<organism evidence="2 3">
    <name type="scientific">Hymenobacter nivis</name>
    <dbReference type="NCBI Taxonomy" id="1850093"/>
    <lineage>
        <taxon>Bacteria</taxon>
        <taxon>Pseudomonadati</taxon>
        <taxon>Bacteroidota</taxon>
        <taxon>Cytophagia</taxon>
        <taxon>Cytophagales</taxon>
        <taxon>Hymenobacteraceae</taxon>
        <taxon>Hymenobacter</taxon>
    </lineage>
</organism>
<dbReference type="Gene3D" id="3.90.75.20">
    <property type="match status" value="1"/>
</dbReference>
<dbReference type="SUPFAM" id="SSF54060">
    <property type="entry name" value="His-Me finger endonucleases"/>
    <property type="match status" value="1"/>
</dbReference>
<keyword evidence="3" id="KW-1185">Reference proteome</keyword>
<protein>
    <recommendedName>
        <fullName evidence="1">HNH nuclease domain-containing protein</fullName>
    </recommendedName>
</protein>
<dbReference type="AlphaFoldDB" id="A0A502GUB5"/>
<dbReference type="EMBL" id="RCYZ01000005">
    <property type="protein sequence ID" value="TPG65464.1"/>
    <property type="molecule type" value="Genomic_DNA"/>
</dbReference>
<gene>
    <name evidence="2" type="ORF">EAH73_13415</name>
</gene>
<reference evidence="2 3" key="1">
    <citation type="journal article" date="2019" name="Environ. Microbiol.">
        <title>Species interactions and distinct microbial communities in high Arctic permafrost affected cryosols are associated with the CH4 and CO2 gas fluxes.</title>
        <authorList>
            <person name="Altshuler I."/>
            <person name="Hamel J."/>
            <person name="Turney S."/>
            <person name="Magnuson E."/>
            <person name="Levesque R."/>
            <person name="Greer C."/>
            <person name="Whyte L.G."/>
        </authorList>
    </citation>
    <scope>NUCLEOTIDE SEQUENCE [LARGE SCALE GENOMIC DNA]</scope>
    <source>
        <strain evidence="2 3">S9.2P</strain>
    </source>
</reference>
<feature type="domain" description="HNH nuclease" evidence="1">
    <location>
        <begin position="93"/>
        <end position="131"/>
    </location>
</feature>
<evidence type="ECO:0000313" key="3">
    <source>
        <dbReference type="Proteomes" id="UP000317646"/>
    </source>
</evidence>
<dbReference type="InterPro" id="IPR044925">
    <property type="entry name" value="His-Me_finger_sf"/>
</dbReference>
<dbReference type="Pfam" id="PF13392">
    <property type="entry name" value="HNH_3"/>
    <property type="match status" value="1"/>
</dbReference>
<dbReference type="InterPro" id="IPR003615">
    <property type="entry name" value="HNH_nuc"/>
</dbReference>
<evidence type="ECO:0000259" key="1">
    <source>
        <dbReference type="Pfam" id="PF13392"/>
    </source>
</evidence>
<evidence type="ECO:0000313" key="2">
    <source>
        <dbReference type="EMBL" id="TPG65464.1"/>
    </source>
</evidence>
<accession>A0A502GUB5</accession>
<proteinExistence type="predicted"/>
<name>A0A502GUB5_9BACT</name>
<dbReference type="RefSeq" id="WP_140467368.1">
    <property type="nucleotide sequence ID" value="NZ_RCYZ01000005.1"/>
</dbReference>
<dbReference type="Proteomes" id="UP000317646">
    <property type="component" value="Unassembled WGS sequence"/>
</dbReference>
<comment type="caution">
    <text evidence="2">The sequence shown here is derived from an EMBL/GenBank/DDBJ whole genome shotgun (WGS) entry which is preliminary data.</text>
</comment>
<sequence>MLEGRTYFIVDGEYAIQIEGYYGAITESGRIWCNTDKVTETNDIPRSGRKVYKKIESYFEDILIPRTGYIEVTIENTEKPHKKGRLRRRDAFLLHKLVAQHFIPNPEGYKFVEHIDRIKTNNHYSNLRWVKEDTSFLGYFHNENLDYF</sequence>
<dbReference type="OrthoDB" id="6631788at2"/>